<dbReference type="InterPro" id="IPR009061">
    <property type="entry name" value="DNA-bd_dom_put_sf"/>
</dbReference>
<evidence type="ECO:0000313" key="5">
    <source>
        <dbReference type="Proteomes" id="UP000035088"/>
    </source>
</evidence>
<evidence type="ECO:0000256" key="1">
    <source>
        <dbReference type="ARBA" id="ARBA00023125"/>
    </source>
</evidence>
<evidence type="ECO:0000259" key="3">
    <source>
        <dbReference type="PROSITE" id="PS51746"/>
    </source>
</evidence>
<dbReference type="InterPro" id="IPR001932">
    <property type="entry name" value="PPM-type_phosphatase-like_dom"/>
</dbReference>
<dbReference type="STRING" id="1073574.GOARA_078_00240"/>
<dbReference type="PANTHER" id="PTHR30204:SF97">
    <property type="entry name" value="MERR FAMILY REGULATORY PROTEIN"/>
    <property type="match status" value="1"/>
</dbReference>
<dbReference type="Proteomes" id="UP000035088">
    <property type="component" value="Unassembled WGS sequence"/>
</dbReference>
<sequence>MDHMSIGEFARASGLTAKALRHYDELDLLRPADIDAFTGYRRYTHDQMKPARLVAQLRLIGMPLARIRLVLDLAAPMAAIDVAAYWRQVLAETAARGELVQRLLTELRQEEITMSTQHDFVLAAAVRSGRGARESDQDAAYAGRSVFAVADGFGSDVAATRVVDAMASLEDSATDDPDSALRDAVDAAAHSTAADDGGSTLTAMWLHDGRIRVAHVGDSRLWRIRASTVHQLTRDHTLVASLIEDGRLTLDEARAHPHRALLGRALTRGTGDADIAETEALPVTASC</sequence>
<protein>
    <submittedName>
        <fullName evidence="4">Serine/threonine protein phosphatase PstP</fullName>
    </submittedName>
</protein>
<dbReference type="GO" id="GO:0003700">
    <property type="term" value="F:DNA-binding transcription factor activity"/>
    <property type="evidence" value="ECO:0007669"/>
    <property type="project" value="InterPro"/>
</dbReference>
<dbReference type="AlphaFoldDB" id="G7H6V0"/>
<dbReference type="OrthoDB" id="9808480at2"/>
<evidence type="ECO:0000259" key="2">
    <source>
        <dbReference type="PROSITE" id="PS50937"/>
    </source>
</evidence>
<dbReference type="InterPro" id="IPR036457">
    <property type="entry name" value="PPM-type-like_dom_sf"/>
</dbReference>
<dbReference type="EMBL" id="BAEE01000078">
    <property type="protein sequence ID" value="GAB11575.1"/>
    <property type="molecule type" value="Genomic_DNA"/>
</dbReference>
<feature type="domain" description="HTH merR-type" evidence="2">
    <location>
        <begin position="3"/>
        <end position="73"/>
    </location>
</feature>
<dbReference type="Pfam" id="PF00481">
    <property type="entry name" value="PP2C"/>
    <property type="match status" value="1"/>
</dbReference>
<reference evidence="4 5" key="1">
    <citation type="submission" date="2011-11" db="EMBL/GenBank/DDBJ databases">
        <title>Whole genome shotgun sequence of Gordonia araii NBRC 100433.</title>
        <authorList>
            <person name="Yoshida Y."/>
            <person name="Hosoyama A."/>
            <person name="Tsuchikane K."/>
            <person name="Katsumata H."/>
            <person name="Yamazaki S."/>
            <person name="Fujita N."/>
        </authorList>
    </citation>
    <scope>NUCLEOTIDE SEQUENCE [LARGE SCALE GENOMIC DNA]</scope>
    <source>
        <strain evidence="4 5">NBRC 100433</strain>
    </source>
</reference>
<dbReference type="GO" id="GO:0003677">
    <property type="term" value="F:DNA binding"/>
    <property type="evidence" value="ECO:0007669"/>
    <property type="project" value="UniProtKB-KW"/>
</dbReference>
<accession>G7H6V0</accession>
<dbReference type="SUPFAM" id="SSF81606">
    <property type="entry name" value="PP2C-like"/>
    <property type="match status" value="1"/>
</dbReference>
<organism evidence="4 5">
    <name type="scientific">Gordonia araii NBRC 100433</name>
    <dbReference type="NCBI Taxonomy" id="1073574"/>
    <lineage>
        <taxon>Bacteria</taxon>
        <taxon>Bacillati</taxon>
        <taxon>Actinomycetota</taxon>
        <taxon>Actinomycetes</taxon>
        <taxon>Mycobacteriales</taxon>
        <taxon>Gordoniaceae</taxon>
        <taxon>Gordonia</taxon>
    </lineage>
</organism>
<dbReference type="Pfam" id="PF13411">
    <property type="entry name" value="MerR_1"/>
    <property type="match status" value="1"/>
</dbReference>
<dbReference type="SMART" id="SM00422">
    <property type="entry name" value="HTH_MERR"/>
    <property type="match status" value="1"/>
</dbReference>
<dbReference type="PROSITE" id="PS50937">
    <property type="entry name" value="HTH_MERR_2"/>
    <property type="match status" value="1"/>
</dbReference>
<dbReference type="PROSITE" id="PS51746">
    <property type="entry name" value="PPM_2"/>
    <property type="match status" value="1"/>
</dbReference>
<dbReference type="InterPro" id="IPR047057">
    <property type="entry name" value="MerR_fam"/>
</dbReference>
<gene>
    <name evidence="4" type="primary">pstP</name>
    <name evidence="4" type="ORF">GOARA_078_00240</name>
</gene>
<dbReference type="RefSeq" id="WP_007323650.1">
    <property type="nucleotide sequence ID" value="NZ_BAEE01000078.1"/>
</dbReference>
<dbReference type="PROSITE" id="PS00552">
    <property type="entry name" value="HTH_MERR_1"/>
    <property type="match status" value="1"/>
</dbReference>
<dbReference type="Gene3D" id="1.10.1660.10">
    <property type="match status" value="1"/>
</dbReference>
<proteinExistence type="predicted"/>
<evidence type="ECO:0000313" key="4">
    <source>
        <dbReference type="EMBL" id="GAB11575.1"/>
    </source>
</evidence>
<keyword evidence="1" id="KW-0238">DNA-binding</keyword>
<dbReference type="PANTHER" id="PTHR30204">
    <property type="entry name" value="REDOX-CYCLING DRUG-SENSING TRANSCRIPTIONAL ACTIVATOR SOXR"/>
    <property type="match status" value="1"/>
</dbReference>
<dbReference type="Gene3D" id="3.60.40.10">
    <property type="entry name" value="PPM-type phosphatase domain"/>
    <property type="match status" value="1"/>
</dbReference>
<dbReference type="CDD" id="cd00143">
    <property type="entry name" value="PP2Cc"/>
    <property type="match status" value="1"/>
</dbReference>
<feature type="domain" description="PPM-type phosphatase" evidence="3">
    <location>
        <begin position="123"/>
        <end position="287"/>
    </location>
</feature>
<comment type="caution">
    <text evidence="4">The sequence shown here is derived from an EMBL/GenBank/DDBJ whole genome shotgun (WGS) entry which is preliminary data.</text>
</comment>
<name>G7H6V0_9ACTN</name>
<dbReference type="SUPFAM" id="SSF46955">
    <property type="entry name" value="Putative DNA-binding domain"/>
    <property type="match status" value="1"/>
</dbReference>
<dbReference type="InterPro" id="IPR000551">
    <property type="entry name" value="MerR-type_HTH_dom"/>
</dbReference>
<keyword evidence="5" id="KW-1185">Reference proteome</keyword>